<reference evidence="2 3" key="1">
    <citation type="submission" date="2024-04" db="EMBL/GenBank/DDBJ databases">
        <authorList>
            <person name="Fracassetti M."/>
        </authorList>
    </citation>
    <scope>NUCLEOTIDE SEQUENCE [LARGE SCALE GENOMIC DNA]</scope>
</reference>
<feature type="region of interest" description="Disordered" evidence="1">
    <location>
        <begin position="1"/>
        <end position="24"/>
    </location>
</feature>
<evidence type="ECO:0000313" key="2">
    <source>
        <dbReference type="EMBL" id="CAL1400185.1"/>
    </source>
</evidence>
<evidence type="ECO:0000313" key="3">
    <source>
        <dbReference type="Proteomes" id="UP001497516"/>
    </source>
</evidence>
<organism evidence="2 3">
    <name type="scientific">Linum trigynum</name>
    <dbReference type="NCBI Taxonomy" id="586398"/>
    <lineage>
        <taxon>Eukaryota</taxon>
        <taxon>Viridiplantae</taxon>
        <taxon>Streptophyta</taxon>
        <taxon>Embryophyta</taxon>
        <taxon>Tracheophyta</taxon>
        <taxon>Spermatophyta</taxon>
        <taxon>Magnoliopsida</taxon>
        <taxon>eudicotyledons</taxon>
        <taxon>Gunneridae</taxon>
        <taxon>Pentapetalae</taxon>
        <taxon>rosids</taxon>
        <taxon>fabids</taxon>
        <taxon>Malpighiales</taxon>
        <taxon>Linaceae</taxon>
        <taxon>Linum</taxon>
    </lineage>
</organism>
<dbReference type="EMBL" id="OZ034820">
    <property type="protein sequence ID" value="CAL1400185.1"/>
    <property type="molecule type" value="Genomic_DNA"/>
</dbReference>
<sequence>MRRPNHSRLTRTVQPRISRHARSSPLTLIPHWPAHILNSRPTTLAARLAGAPTRGPRSASAASTLAARILYEIRPSRPVKPKLRLLQKRKIVIAASLRTRAIPPPGGHVNQQTKANYYY</sequence>
<gene>
    <name evidence="2" type="ORF">LTRI10_LOCUS40330</name>
</gene>
<dbReference type="Proteomes" id="UP001497516">
    <property type="component" value="Chromosome 7"/>
</dbReference>
<dbReference type="AlphaFoldDB" id="A0AAV2FPC7"/>
<accession>A0AAV2FPC7</accession>
<name>A0AAV2FPC7_9ROSI</name>
<protein>
    <submittedName>
        <fullName evidence="2">Uncharacterized protein</fullName>
    </submittedName>
</protein>
<evidence type="ECO:0000256" key="1">
    <source>
        <dbReference type="SAM" id="MobiDB-lite"/>
    </source>
</evidence>
<proteinExistence type="predicted"/>
<keyword evidence="3" id="KW-1185">Reference proteome</keyword>